<dbReference type="Proteomes" id="UP000682733">
    <property type="component" value="Unassembled WGS sequence"/>
</dbReference>
<reference evidence="1" key="1">
    <citation type="submission" date="2021-02" db="EMBL/GenBank/DDBJ databases">
        <authorList>
            <person name="Nowell W R."/>
        </authorList>
    </citation>
    <scope>NUCLEOTIDE SEQUENCE</scope>
</reference>
<keyword evidence="5" id="KW-1185">Reference proteome</keyword>
<protein>
    <submittedName>
        <fullName evidence="1">Uncharacterized protein</fullName>
    </submittedName>
</protein>
<evidence type="ECO:0000313" key="2">
    <source>
        <dbReference type="EMBL" id="CAF1555643.1"/>
    </source>
</evidence>
<proteinExistence type="predicted"/>
<name>A0A814P836_9BILA</name>
<dbReference type="Proteomes" id="UP000681722">
    <property type="component" value="Unassembled WGS sequence"/>
</dbReference>
<dbReference type="EMBL" id="CAJNOK010041097">
    <property type="protein sequence ID" value="CAF1555643.1"/>
    <property type="molecule type" value="Genomic_DNA"/>
</dbReference>
<dbReference type="EMBL" id="CAJNOQ010005483">
    <property type="protein sequence ID" value="CAF1100212.1"/>
    <property type="molecule type" value="Genomic_DNA"/>
</dbReference>
<dbReference type="EMBL" id="CAJOBA010063622">
    <property type="protein sequence ID" value="CAF4346440.1"/>
    <property type="molecule type" value="Genomic_DNA"/>
</dbReference>
<dbReference type="EMBL" id="CAJOBC010005484">
    <property type="protein sequence ID" value="CAF3865271.1"/>
    <property type="molecule type" value="Genomic_DNA"/>
</dbReference>
<dbReference type="OrthoDB" id="10048428at2759"/>
<evidence type="ECO:0000313" key="1">
    <source>
        <dbReference type="EMBL" id="CAF1100212.1"/>
    </source>
</evidence>
<gene>
    <name evidence="1" type="ORF">GPM918_LOCUS18707</name>
    <name evidence="2" type="ORF">OVA965_LOCUS39532</name>
    <name evidence="3" type="ORF">SRO942_LOCUS18707</name>
    <name evidence="4" type="ORF">TMI583_LOCUS40845</name>
</gene>
<comment type="caution">
    <text evidence="1">The sequence shown here is derived from an EMBL/GenBank/DDBJ whole genome shotgun (WGS) entry which is preliminary data.</text>
</comment>
<organism evidence="1 5">
    <name type="scientific">Didymodactylos carnosus</name>
    <dbReference type="NCBI Taxonomy" id="1234261"/>
    <lineage>
        <taxon>Eukaryota</taxon>
        <taxon>Metazoa</taxon>
        <taxon>Spiralia</taxon>
        <taxon>Gnathifera</taxon>
        <taxon>Rotifera</taxon>
        <taxon>Eurotatoria</taxon>
        <taxon>Bdelloidea</taxon>
        <taxon>Philodinida</taxon>
        <taxon>Philodinidae</taxon>
        <taxon>Didymodactylos</taxon>
    </lineage>
</organism>
<evidence type="ECO:0000313" key="3">
    <source>
        <dbReference type="EMBL" id="CAF3865271.1"/>
    </source>
</evidence>
<dbReference type="Proteomes" id="UP000677228">
    <property type="component" value="Unassembled WGS sequence"/>
</dbReference>
<evidence type="ECO:0000313" key="4">
    <source>
        <dbReference type="EMBL" id="CAF4346440.1"/>
    </source>
</evidence>
<dbReference type="AlphaFoldDB" id="A0A814P836"/>
<accession>A0A814P836</accession>
<dbReference type="Proteomes" id="UP000663829">
    <property type="component" value="Unassembled WGS sequence"/>
</dbReference>
<evidence type="ECO:0000313" key="5">
    <source>
        <dbReference type="Proteomes" id="UP000663829"/>
    </source>
</evidence>
<sequence>MTRKSELESYRPNKPQRKIVPTPALKKYHQEQSLQMTQIDNFDDEARLAKRHLTKEMWQLVRIAVQRMADELVSISKNQQALKTQLPVQLSRSVSKTTTINDNNHRTDLSILLEEPKVDQQIQPVTLTCGGGDHIMDTLPKTISTTTTTTAVEQKVPTITLNDRKSSLSMLSKDPEVLRKKKNLNNNNNKNKNQSKLRINKNLFVTKQRQLKKKKDLKAKSKKNNNSLKPALNIIGKSTTILDNKQSRNIKPAIKK</sequence>